<feature type="non-terminal residue" evidence="2">
    <location>
        <position position="1"/>
    </location>
</feature>
<name>A0A0D7K531_9BURK</name>
<gene>
    <name evidence="2" type="ORF">RP29_18580</name>
</gene>
<dbReference type="EMBL" id="JXYQ01000073">
    <property type="protein sequence ID" value="KJA09082.1"/>
    <property type="molecule type" value="Genomic_DNA"/>
</dbReference>
<keyword evidence="3" id="KW-1185">Reference proteome</keyword>
<dbReference type="RefSeq" id="WP_044402225.1">
    <property type="nucleotide sequence ID" value="NZ_JXYQ01000073.1"/>
</dbReference>
<evidence type="ECO:0000313" key="2">
    <source>
        <dbReference type="EMBL" id="KJA09082.1"/>
    </source>
</evidence>
<dbReference type="PATRIC" id="fig|80878.5.peg.3684"/>
<comment type="caution">
    <text evidence="2">The sequence shown here is derived from an EMBL/GenBank/DDBJ whole genome shotgun (WGS) entry which is preliminary data.</text>
</comment>
<dbReference type="AlphaFoldDB" id="A0A0D7K531"/>
<dbReference type="InterPro" id="IPR017880">
    <property type="entry name" value="KilA_N"/>
</dbReference>
<evidence type="ECO:0000313" key="3">
    <source>
        <dbReference type="Proteomes" id="UP000032566"/>
    </source>
</evidence>
<proteinExistence type="predicted"/>
<feature type="domain" description="KilA-N" evidence="1">
    <location>
        <begin position="1"/>
        <end position="31"/>
    </location>
</feature>
<dbReference type="STRING" id="80878.RP29_18580"/>
<sequence>GTFVARELVYAYAMWISPAFHLQVIRTFDALATGRMGAAGSNAMIGQATGLPTAQLVALQVQGWKIVDRLKAEKVPELRQDLYEQLRRVYADLGQTPPPLTAMGSEAPPQPEAATEFWAVYHALLAAGVKVNHSRNPELIAINLKQFAQVAAAHGMRVAPSPLLKQGLRESQAPRFMDVRTVNSVVVTGTIHCWVFEAVKGGAA</sequence>
<dbReference type="InterPro" id="IPR018004">
    <property type="entry name" value="KilA/APSES_HTH"/>
</dbReference>
<dbReference type="Proteomes" id="UP000032566">
    <property type="component" value="Unassembled WGS sequence"/>
</dbReference>
<dbReference type="Pfam" id="PF04383">
    <property type="entry name" value="KilA-N"/>
    <property type="match status" value="1"/>
</dbReference>
<organism evidence="2 3">
    <name type="scientific">Acidovorax temperans</name>
    <dbReference type="NCBI Taxonomy" id="80878"/>
    <lineage>
        <taxon>Bacteria</taxon>
        <taxon>Pseudomonadati</taxon>
        <taxon>Pseudomonadota</taxon>
        <taxon>Betaproteobacteria</taxon>
        <taxon>Burkholderiales</taxon>
        <taxon>Comamonadaceae</taxon>
        <taxon>Acidovorax</taxon>
    </lineage>
</organism>
<dbReference type="PROSITE" id="PS51301">
    <property type="entry name" value="KILA_N"/>
    <property type="match status" value="1"/>
</dbReference>
<reference evidence="2 3" key="1">
    <citation type="submission" date="2014-12" db="EMBL/GenBank/DDBJ databases">
        <title>Isolation of bacteria from lake water.</title>
        <authorList>
            <person name="Sheng K.-Y."/>
            <person name="Chin P.-S."/>
            <person name="Chan K.-G."/>
            <person name="Tan G.S."/>
        </authorList>
    </citation>
    <scope>NUCLEOTIDE SEQUENCE [LARGE SCALE GENOMIC DNA]</scope>
    <source>
        <strain evidence="2 3">KY4</strain>
    </source>
</reference>
<accession>A0A0D7K531</accession>
<protein>
    <recommendedName>
        <fullName evidence="1">KilA-N domain-containing protein</fullName>
    </recommendedName>
</protein>
<evidence type="ECO:0000259" key="1">
    <source>
        <dbReference type="PROSITE" id="PS51301"/>
    </source>
</evidence>